<evidence type="ECO:0000256" key="2">
    <source>
        <dbReference type="ARBA" id="ARBA00009441"/>
    </source>
</evidence>
<dbReference type="Pfam" id="PF02463">
    <property type="entry name" value="SMC_N"/>
    <property type="match status" value="1"/>
</dbReference>
<dbReference type="OrthoDB" id="9806954at2"/>
<dbReference type="Gene3D" id="3.40.50.300">
    <property type="entry name" value="P-loop containing nucleotide triphosphate hydrolases"/>
    <property type="match status" value="2"/>
</dbReference>
<dbReference type="FunFam" id="3.40.50.300:FF:000319">
    <property type="entry name" value="DNA repair protein RecN"/>
    <property type="match status" value="1"/>
</dbReference>
<dbReference type="GO" id="GO:0006281">
    <property type="term" value="P:DNA repair"/>
    <property type="evidence" value="ECO:0007669"/>
    <property type="project" value="UniProtKB-KW"/>
</dbReference>
<keyword evidence="7 9" id="KW-0234">DNA repair</keyword>
<evidence type="ECO:0000256" key="1">
    <source>
        <dbReference type="ARBA" id="ARBA00003618"/>
    </source>
</evidence>
<comment type="function">
    <text evidence="1 9">May be involved in recombinational repair of damaged DNA.</text>
</comment>
<evidence type="ECO:0000256" key="8">
    <source>
        <dbReference type="ARBA" id="ARBA00033408"/>
    </source>
</evidence>
<feature type="coiled-coil region" evidence="10">
    <location>
        <begin position="156"/>
        <end position="227"/>
    </location>
</feature>
<evidence type="ECO:0000313" key="12">
    <source>
        <dbReference type="EMBL" id="CUS96491.1"/>
    </source>
</evidence>
<keyword evidence="6" id="KW-0067">ATP-binding</keyword>
<evidence type="ECO:0000256" key="9">
    <source>
        <dbReference type="PIRNR" id="PIRNR003128"/>
    </source>
</evidence>
<evidence type="ECO:0000256" key="3">
    <source>
        <dbReference type="ARBA" id="ARBA00021315"/>
    </source>
</evidence>
<dbReference type="NCBIfam" id="TIGR00634">
    <property type="entry name" value="recN"/>
    <property type="match status" value="1"/>
</dbReference>
<feature type="coiled-coil region" evidence="10">
    <location>
        <begin position="321"/>
        <end position="355"/>
    </location>
</feature>
<dbReference type="GO" id="GO:0005524">
    <property type="term" value="F:ATP binding"/>
    <property type="evidence" value="ECO:0007669"/>
    <property type="project" value="UniProtKB-KW"/>
</dbReference>
<gene>
    <name evidence="12" type="ORF">JGI23_00140</name>
</gene>
<dbReference type="Proteomes" id="UP000199197">
    <property type="component" value="Unassembled WGS sequence"/>
</dbReference>
<comment type="similarity">
    <text evidence="2 9">Belongs to the RecN family.</text>
</comment>
<evidence type="ECO:0000313" key="13">
    <source>
        <dbReference type="Proteomes" id="UP000199197"/>
    </source>
</evidence>
<keyword evidence="10" id="KW-0175">Coiled coil</keyword>
<evidence type="ECO:0000256" key="5">
    <source>
        <dbReference type="ARBA" id="ARBA00022763"/>
    </source>
</evidence>
<name>A0A0N7MVQ4_9BACT</name>
<dbReference type="AlphaFoldDB" id="A0A0N7MVQ4"/>
<feature type="domain" description="RecF/RecN/SMC N-terminal" evidence="11">
    <location>
        <begin position="2"/>
        <end position="515"/>
    </location>
</feature>
<dbReference type="RefSeq" id="WP_092346902.1">
    <property type="nucleotide sequence ID" value="NZ_CZVW01000001.1"/>
</dbReference>
<evidence type="ECO:0000259" key="11">
    <source>
        <dbReference type="Pfam" id="PF02463"/>
    </source>
</evidence>
<dbReference type="GO" id="GO:0006310">
    <property type="term" value="P:DNA recombination"/>
    <property type="evidence" value="ECO:0007669"/>
    <property type="project" value="InterPro"/>
</dbReference>
<sequence length="575" mass="65620">MLRTLYVKNYALIEEIEVEFKSGLNIITGETGAGKSILIDALGLILGERASSEVVRKGAEKAIVEGVFYVGGNKKIKKLLEDNDIEFSDELILRREVSAKGQSRCFANDTPISLSLMKEIGNLLVDLHGQHEHQSLLRVETHIELLDDFGGLMGMVEEFRKEIHKLENLYRQLDDLKQKENLLKEKRELYEFQLKEIETINPEIGEVEQLESELKLLENAEKLYEATSQLYSLLYGSEKSVHDLLVVVRNQLEDLATIDKRFQSYVEEARSAQAIIDEITSFVQSYNSRIEFNPERLEFIRERLHALNRLKKKYGGTIESVIEYRDKIRRELELAENFEEEISKIEQKIEEQIKICSEIAERLSTKRREVAETVSDAIVDVLKELGIENAKFEVKIENRLKKDGRCYVKLGNDCYEVNNRGIDFVEFYISTNIGEDPKPLIKVASGGEVSRIMLALKSVLAKSERLPLLVFDEIDTGISGRIAQKVGYSLKNLSKYHQIIVITHLPQIASLADTHFLAEKVIQDGRTITKIKELGIEERVKEVAKLMSGEEITQATIESAKELMGLSPRRSSEKK</sequence>
<keyword evidence="5 9" id="KW-0227">DNA damage</keyword>
<dbReference type="NCBIfam" id="NF008121">
    <property type="entry name" value="PRK10869.1"/>
    <property type="match status" value="1"/>
</dbReference>
<protein>
    <recommendedName>
        <fullName evidence="3 9">DNA repair protein RecN</fullName>
    </recommendedName>
    <alternativeName>
        <fullName evidence="8 9">Recombination protein N</fullName>
    </alternativeName>
</protein>
<dbReference type="InterPro" id="IPR004604">
    <property type="entry name" value="DNA_recomb/repair_RecN"/>
</dbReference>
<organism evidence="12 13">
    <name type="scientific">Candidatus Chryseopegocella kryptomonas</name>
    <dbReference type="NCBI Taxonomy" id="1633643"/>
    <lineage>
        <taxon>Bacteria</taxon>
        <taxon>Pseudomonadati</taxon>
        <taxon>Candidatus Kryptoniota</taxon>
        <taxon>Candidatus Chryseopegocella</taxon>
    </lineage>
</organism>
<keyword evidence="13" id="KW-1185">Reference proteome</keyword>
<dbReference type="GO" id="GO:0043590">
    <property type="term" value="C:bacterial nucleoid"/>
    <property type="evidence" value="ECO:0007669"/>
    <property type="project" value="TreeGrafter"/>
</dbReference>
<proteinExistence type="inferred from homology"/>
<dbReference type="SUPFAM" id="SSF52540">
    <property type="entry name" value="P-loop containing nucleoside triphosphate hydrolases"/>
    <property type="match status" value="2"/>
</dbReference>
<dbReference type="InterPro" id="IPR003395">
    <property type="entry name" value="RecF/RecN/SMC_N"/>
</dbReference>
<accession>A0A0N7MVQ4</accession>
<dbReference type="GO" id="GO:0009432">
    <property type="term" value="P:SOS response"/>
    <property type="evidence" value="ECO:0007669"/>
    <property type="project" value="TreeGrafter"/>
</dbReference>
<keyword evidence="4" id="KW-0547">Nucleotide-binding</keyword>
<evidence type="ECO:0000256" key="4">
    <source>
        <dbReference type="ARBA" id="ARBA00022741"/>
    </source>
</evidence>
<evidence type="ECO:0000256" key="6">
    <source>
        <dbReference type="ARBA" id="ARBA00022840"/>
    </source>
</evidence>
<dbReference type="FunFam" id="3.40.50.300:FF:000356">
    <property type="entry name" value="DNA repair protein RecN"/>
    <property type="match status" value="1"/>
</dbReference>
<dbReference type="PANTHER" id="PTHR11059:SF0">
    <property type="entry name" value="DNA REPAIR PROTEIN RECN"/>
    <property type="match status" value="1"/>
</dbReference>
<evidence type="ECO:0000256" key="7">
    <source>
        <dbReference type="ARBA" id="ARBA00023204"/>
    </source>
</evidence>
<reference evidence="13" key="1">
    <citation type="submission" date="2015-11" db="EMBL/GenBank/DDBJ databases">
        <authorList>
            <person name="Varghese N."/>
        </authorList>
    </citation>
    <scope>NUCLEOTIDE SEQUENCE [LARGE SCALE GENOMIC DNA]</scope>
    <source>
        <strain evidence="13">JGI-23</strain>
    </source>
</reference>
<dbReference type="PANTHER" id="PTHR11059">
    <property type="entry name" value="DNA REPAIR PROTEIN RECN"/>
    <property type="match status" value="1"/>
</dbReference>
<dbReference type="EMBL" id="CZVW01000001">
    <property type="protein sequence ID" value="CUS96491.1"/>
    <property type="molecule type" value="Genomic_DNA"/>
</dbReference>
<dbReference type="CDD" id="cd03241">
    <property type="entry name" value="ABC_RecN"/>
    <property type="match status" value="2"/>
</dbReference>
<dbReference type="InterPro" id="IPR027417">
    <property type="entry name" value="P-loop_NTPase"/>
</dbReference>
<evidence type="ECO:0000256" key="10">
    <source>
        <dbReference type="SAM" id="Coils"/>
    </source>
</evidence>
<dbReference type="PIRSF" id="PIRSF003128">
    <property type="entry name" value="RecN"/>
    <property type="match status" value="1"/>
</dbReference>